<name>A0ABN5AY92_9GAMM</name>
<reference evidence="2 3" key="1">
    <citation type="submission" date="2017-06" db="EMBL/GenBank/DDBJ databases">
        <title>Complete genome of Francisella halioticida.</title>
        <authorList>
            <person name="Sjodin A."/>
        </authorList>
    </citation>
    <scope>NUCLEOTIDE SEQUENCE [LARGE SCALE GENOMIC DNA]</scope>
    <source>
        <strain evidence="2 3">DSM 23729</strain>
    </source>
</reference>
<feature type="compositionally biased region" description="Basic and acidic residues" evidence="1">
    <location>
        <begin position="182"/>
        <end position="203"/>
    </location>
</feature>
<organism evidence="2 3">
    <name type="scientific">Francisella halioticida</name>
    <dbReference type="NCBI Taxonomy" id="549298"/>
    <lineage>
        <taxon>Bacteria</taxon>
        <taxon>Pseudomonadati</taxon>
        <taxon>Pseudomonadota</taxon>
        <taxon>Gammaproteobacteria</taxon>
        <taxon>Thiotrichales</taxon>
        <taxon>Francisellaceae</taxon>
        <taxon>Francisella</taxon>
    </lineage>
</organism>
<dbReference type="NCBIfam" id="NF041244">
    <property type="entry name" value="IglI_fam"/>
    <property type="match status" value="1"/>
</dbReference>
<sequence length="355" mass="41723">MVLDLINKAINEKEIYYKAEVGEFEPIYAALEHEKYLNVKDASLEQINKGCLDPRYVIYAEFGYWYDSTSFDVNSETLTELTQIHKFFLEKIEEGKIRSKVYLAVIEWLHTNMFAHAKFIRSNANIYFNGDKLALDSSFEKYILFIKISLPSINTSQLYQLKDIYKTFRVMREAEETDTTEDEQHTDISDIKEEYEDSSQHTDISDIKEEYEDSSLSSNNIYVSDQWSKLLRNIKIYRKLVSEKSWLKAAVVYQIIDSSLKEFDPTKYFPEILYPYLRDTASAHDQLMHQLSLSNHPLWLMLSQMFNSDPETFSTDDSLDGIKEILIGEINHTIKDDHQQYDTNLDDDEQAKPDW</sequence>
<dbReference type="Proteomes" id="UP000249910">
    <property type="component" value="Chromosome"/>
</dbReference>
<accession>A0ABN5AY92</accession>
<proteinExistence type="predicted"/>
<evidence type="ECO:0000256" key="1">
    <source>
        <dbReference type="SAM" id="MobiDB-lite"/>
    </source>
</evidence>
<feature type="region of interest" description="Disordered" evidence="1">
    <location>
        <begin position="175"/>
        <end position="203"/>
    </location>
</feature>
<dbReference type="RefSeq" id="WP_088772990.1">
    <property type="nucleotide sequence ID" value="NZ_AP023082.1"/>
</dbReference>
<keyword evidence="3" id="KW-1185">Reference proteome</keyword>
<evidence type="ECO:0000313" key="2">
    <source>
        <dbReference type="EMBL" id="ASG68510.1"/>
    </source>
</evidence>
<gene>
    <name evidence="2" type="ORF">CDV26_09000</name>
</gene>
<protein>
    <submittedName>
        <fullName evidence="2">Uncharacterized protein</fullName>
    </submittedName>
</protein>
<dbReference type="EMBL" id="CP022132">
    <property type="protein sequence ID" value="ASG68510.1"/>
    <property type="molecule type" value="Genomic_DNA"/>
</dbReference>
<evidence type="ECO:0000313" key="3">
    <source>
        <dbReference type="Proteomes" id="UP000249910"/>
    </source>
</evidence>